<gene>
    <name evidence="1" type="ORF">JCM19241_1288</name>
</gene>
<accession>A0A0B8Q5R4</accession>
<dbReference type="STRING" id="1481914.JCM19241_1288"/>
<sequence>MKQRYTEKTTTQANGNEYFGTVNKTTIGYQHNIKDWMVGAEVELFNEDKEQDVGAGKVGSGNEEYNKLKLMAQYRF</sequence>
<protein>
    <submittedName>
        <fullName evidence="1">Uncharacterized protein</fullName>
    </submittedName>
</protein>
<proteinExistence type="predicted"/>
<evidence type="ECO:0000313" key="1">
    <source>
        <dbReference type="EMBL" id="GAM74945.1"/>
    </source>
</evidence>
<comment type="caution">
    <text evidence="1">The sequence shown here is derived from an EMBL/GenBank/DDBJ whole genome shotgun (WGS) entry which is preliminary data.</text>
</comment>
<organism evidence="1 2">
    <name type="scientific">Vibrio ishigakensis</name>
    <dbReference type="NCBI Taxonomy" id="1481914"/>
    <lineage>
        <taxon>Bacteria</taxon>
        <taxon>Pseudomonadati</taxon>
        <taxon>Pseudomonadota</taxon>
        <taxon>Gammaproteobacteria</taxon>
        <taxon>Vibrionales</taxon>
        <taxon>Vibrionaceae</taxon>
        <taxon>Vibrio</taxon>
    </lineage>
</organism>
<reference evidence="1 2" key="1">
    <citation type="submission" date="2015-01" db="EMBL/GenBank/DDBJ databases">
        <title>Vibrio sp. C94 JCM 19241 whole genome shotgun sequence.</title>
        <authorList>
            <person name="Sawabe T."/>
            <person name="Meirelles P."/>
            <person name="Feng G."/>
            <person name="Sayaka M."/>
            <person name="Hattori M."/>
            <person name="Ohkuma M."/>
        </authorList>
    </citation>
    <scope>NUCLEOTIDE SEQUENCE [LARGE SCALE GENOMIC DNA]</scope>
    <source>
        <strain evidence="2">JCM 19241</strain>
    </source>
</reference>
<dbReference type="Proteomes" id="UP000031666">
    <property type="component" value="Unassembled WGS sequence"/>
</dbReference>
<dbReference type="EMBL" id="BBSC01000003">
    <property type="protein sequence ID" value="GAM74945.1"/>
    <property type="molecule type" value="Genomic_DNA"/>
</dbReference>
<dbReference type="AlphaFoldDB" id="A0A0B8Q5R4"/>
<reference evidence="1 2" key="2">
    <citation type="submission" date="2015-01" db="EMBL/GenBank/DDBJ databases">
        <authorList>
            <consortium name="NBRP consortium"/>
            <person name="Sawabe T."/>
            <person name="Meirelles P."/>
            <person name="Feng G."/>
            <person name="Sayaka M."/>
            <person name="Hattori M."/>
            <person name="Ohkuma M."/>
        </authorList>
    </citation>
    <scope>NUCLEOTIDE SEQUENCE [LARGE SCALE GENOMIC DNA]</scope>
    <source>
        <strain evidence="2">JCM 19241</strain>
    </source>
</reference>
<evidence type="ECO:0000313" key="2">
    <source>
        <dbReference type="Proteomes" id="UP000031666"/>
    </source>
</evidence>
<name>A0A0B8Q5R4_9VIBR</name>